<name>A0ABQ0C657_9PROT</name>
<evidence type="ECO:0000256" key="8">
    <source>
        <dbReference type="ARBA" id="ARBA00022475"/>
    </source>
</evidence>
<evidence type="ECO:0000256" key="13">
    <source>
        <dbReference type="ARBA" id="ARBA00022989"/>
    </source>
</evidence>
<dbReference type="PROSITE" id="PS01315">
    <property type="entry name" value="CDS"/>
    <property type="match status" value="1"/>
</dbReference>
<gene>
    <name evidence="20" type="ORF">SIID45300_00658</name>
</gene>
<evidence type="ECO:0000256" key="10">
    <source>
        <dbReference type="ARBA" id="ARBA00022679"/>
    </source>
</evidence>
<evidence type="ECO:0000256" key="12">
    <source>
        <dbReference type="ARBA" id="ARBA00022695"/>
    </source>
</evidence>
<dbReference type="InterPro" id="IPR000374">
    <property type="entry name" value="PC_trans"/>
</dbReference>
<reference evidence="20 21" key="1">
    <citation type="submission" date="2024-09" db="EMBL/GenBank/DDBJ databases">
        <title>Draft genome sequence of Candidatus Magnetaquicoccaceae bacterium FCR-1.</title>
        <authorList>
            <person name="Shimoshige H."/>
            <person name="Shimamura S."/>
            <person name="Taoka A."/>
            <person name="Kobayashi H."/>
            <person name="Maekawa T."/>
        </authorList>
    </citation>
    <scope>NUCLEOTIDE SEQUENCE [LARGE SCALE GENOMIC DNA]</scope>
    <source>
        <strain evidence="20 21">FCR-1</strain>
    </source>
</reference>
<dbReference type="RefSeq" id="WP_420904062.1">
    <property type="nucleotide sequence ID" value="NZ_BAAFGK010000002.1"/>
</dbReference>
<protein>
    <recommendedName>
        <fullName evidence="7 18">Phosphatidate cytidylyltransferase</fullName>
        <ecNumber evidence="6 18">2.7.7.41</ecNumber>
    </recommendedName>
</protein>
<evidence type="ECO:0000256" key="19">
    <source>
        <dbReference type="SAM" id="Phobius"/>
    </source>
</evidence>
<sequence>MIVRALSALALAPLLIGLILVGSRTALFVLLVAASVLLLWEWLRLREPFLPIPHVPLLLAQILMLYTGYRGYPGWIGIELSLILIGLFAWSLVEYQPGEMVSPKVGFRFMGVVYCGVPMMFIDGLRAMPMGGKLICVLLFVVWATDTGAYLVGRTWGQAKIVPNISPNKTWAGFWGGTGAGVVIGTAALKGFGVPFGWIESLGVSLLLALSSHAGDLVESVLKRESGVKDAGRLIPGHGGLLDRLDSLLFVAPIFYAYLRVRTSGVPLGAWFLGGL</sequence>
<keyword evidence="15 19" id="KW-0472">Membrane</keyword>
<dbReference type="EC" id="2.7.7.41" evidence="6 18"/>
<keyword evidence="11 18" id="KW-0812">Transmembrane</keyword>
<feature type="transmembrane region" description="Helical" evidence="19">
    <location>
        <begin position="172"/>
        <end position="192"/>
    </location>
</feature>
<comment type="pathway">
    <text evidence="4">Lipid metabolism.</text>
</comment>
<dbReference type="Proteomes" id="UP001628193">
    <property type="component" value="Unassembled WGS sequence"/>
</dbReference>
<feature type="transmembrane region" description="Helical" evidence="19">
    <location>
        <begin position="74"/>
        <end position="93"/>
    </location>
</feature>
<evidence type="ECO:0000256" key="7">
    <source>
        <dbReference type="ARBA" id="ARBA00019373"/>
    </source>
</evidence>
<keyword evidence="8" id="KW-1003">Cell membrane</keyword>
<evidence type="ECO:0000256" key="17">
    <source>
        <dbReference type="ARBA" id="ARBA00023264"/>
    </source>
</evidence>
<keyword evidence="10 18" id="KW-0808">Transferase</keyword>
<evidence type="ECO:0000256" key="1">
    <source>
        <dbReference type="ARBA" id="ARBA00001698"/>
    </source>
</evidence>
<evidence type="ECO:0000313" key="21">
    <source>
        <dbReference type="Proteomes" id="UP001628193"/>
    </source>
</evidence>
<evidence type="ECO:0000256" key="15">
    <source>
        <dbReference type="ARBA" id="ARBA00023136"/>
    </source>
</evidence>
<evidence type="ECO:0000256" key="4">
    <source>
        <dbReference type="ARBA" id="ARBA00005189"/>
    </source>
</evidence>
<comment type="caution">
    <text evidence="20">The sequence shown here is derived from an EMBL/GenBank/DDBJ whole genome shotgun (WGS) entry which is preliminary data.</text>
</comment>
<dbReference type="PANTHER" id="PTHR46382">
    <property type="entry name" value="PHOSPHATIDATE CYTIDYLYLTRANSFERASE"/>
    <property type="match status" value="1"/>
</dbReference>
<evidence type="ECO:0000256" key="14">
    <source>
        <dbReference type="ARBA" id="ARBA00023098"/>
    </source>
</evidence>
<evidence type="ECO:0000256" key="5">
    <source>
        <dbReference type="ARBA" id="ARBA00010185"/>
    </source>
</evidence>
<keyword evidence="12 18" id="KW-0548">Nucleotidyltransferase</keyword>
<keyword evidence="16" id="KW-0594">Phospholipid biosynthesis</keyword>
<evidence type="ECO:0000256" key="18">
    <source>
        <dbReference type="RuleBase" id="RU003938"/>
    </source>
</evidence>
<evidence type="ECO:0000256" key="11">
    <source>
        <dbReference type="ARBA" id="ARBA00022692"/>
    </source>
</evidence>
<feature type="transmembrane region" description="Helical" evidence="19">
    <location>
        <begin position="105"/>
        <end position="122"/>
    </location>
</feature>
<dbReference type="PANTHER" id="PTHR46382:SF1">
    <property type="entry name" value="PHOSPHATIDATE CYTIDYLYLTRANSFERASE"/>
    <property type="match status" value="1"/>
</dbReference>
<feature type="transmembrane region" description="Helical" evidence="19">
    <location>
        <begin position="134"/>
        <end position="152"/>
    </location>
</feature>
<comment type="pathway">
    <text evidence="3 18">Phospholipid metabolism; CDP-diacylglycerol biosynthesis; CDP-diacylglycerol from sn-glycerol 3-phosphate: step 3/3.</text>
</comment>
<evidence type="ECO:0000313" key="20">
    <source>
        <dbReference type="EMBL" id="GAB0056352.1"/>
    </source>
</evidence>
<keyword evidence="13 19" id="KW-1133">Transmembrane helix</keyword>
<evidence type="ECO:0000256" key="9">
    <source>
        <dbReference type="ARBA" id="ARBA00022516"/>
    </source>
</evidence>
<proteinExistence type="inferred from homology"/>
<dbReference type="Pfam" id="PF01148">
    <property type="entry name" value="CTP_transf_1"/>
    <property type="match status" value="1"/>
</dbReference>
<keyword evidence="9" id="KW-0444">Lipid biosynthesis</keyword>
<comment type="similarity">
    <text evidence="5 18">Belongs to the CDS family.</text>
</comment>
<organism evidence="20 21">
    <name type="scientific">Candidatus Magnetaquiglobus chichijimensis</name>
    <dbReference type="NCBI Taxonomy" id="3141448"/>
    <lineage>
        <taxon>Bacteria</taxon>
        <taxon>Pseudomonadati</taxon>
        <taxon>Pseudomonadota</taxon>
        <taxon>Magnetococcia</taxon>
        <taxon>Magnetococcales</taxon>
        <taxon>Candidatus Magnetaquicoccaceae</taxon>
        <taxon>Candidatus Magnetaquiglobus</taxon>
    </lineage>
</organism>
<evidence type="ECO:0000256" key="2">
    <source>
        <dbReference type="ARBA" id="ARBA00004651"/>
    </source>
</evidence>
<keyword evidence="17" id="KW-1208">Phospholipid metabolism</keyword>
<accession>A0ABQ0C657</accession>
<evidence type="ECO:0000256" key="3">
    <source>
        <dbReference type="ARBA" id="ARBA00005119"/>
    </source>
</evidence>
<keyword evidence="14" id="KW-0443">Lipid metabolism</keyword>
<dbReference type="EMBL" id="BAAFGK010000002">
    <property type="protein sequence ID" value="GAB0056352.1"/>
    <property type="molecule type" value="Genomic_DNA"/>
</dbReference>
<comment type="catalytic activity">
    <reaction evidence="1 18">
        <text>a 1,2-diacyl-sn-glycero-3-phosphate + CTP + H(+) = a CDP-1,2-diacyl-sn-glycerol + diphosphate</text>
        <dbReference type="Rhea" id="RHEA:16229"/>
        <dbReference type="ChEBI" id="CHEBI:15378"/>
        <dbReference type="ChEBI" id="CHEBI:33019"/>
        <dbReference type="ChEBI" id="CHEBI:37563"/>
        <dbReference type="ChEBI" id="CHEBI:58332"/>
        <dbReference type="ChEBI" id="CHEBI:58608"/>
        <dbReference type="EC" id="2.7.7.41"/>
    </reaction>
</comment>
<keyword evidence="21" id="KW-1185">Reference proteome</keyword>
<comment type="subcellular location">
    <subcellularLocation>
        <location evidence="2">Cell membrane</location>
        <topology evidence="2">Multi-pass membrane protein</topology>
    </subcellularLocation>
</comment>
<evidence type="ECO:0000256" key="6">
    <source>
        <dbReference type="ARBA" id="ARBA00012487"/>
    </source>
</evidence>
<evidence type="ECO:0000256" key="16">
    <source>
        <dbReference type="ARBA" id="ARBA00023209"/>
    </source>
</evidence>